<evidence type="ECO:0000259" key="1">
    <source>
        <dbReference type="Pfam" id="PF05050"/>
    </source>
</evidence>
<keyword evidence="3" id="KW-1185">Reference proteome</keyword>
<keyword evidence="2" id="KW-0489">Methyltransferase</keyword>
<gene>
    <name evidence="2" type="ORF">V3330_19495</name>
</gene>
<dbReference type="NCBIfam" id="TIGR01444">
    <property type="entry name" value="fkbM_fam"/>
    <property type="match status" value="1"/>
</dbReference>
<dbReference type="Gene3D" id="3.40.50.150">
    <property type="entry name" value="Vaccinia Virus protein VP39"/>
    <property type="match status" value="1"/>
</dbReference>
<dbReference type="Proteomes" id="UP001359886">
    <property type="component" value="Unassembled WGS sequence"/>
</dbReference>
<dbReference type="EMBL" id="JAZHOG010000023">
    <property type="protein sequence ID" value="MEJ8569821.1"/>
    <property type="molecule type" value="Genomic_DNA"/>
</dbReference>
<dbReference type="InterPro" id="IPR053188">
    <property type="entry name" value="FkbM_Methyltransferase"/>
</dbReference>
<dbReference type="RefSeq" id="WP_354697148.1">
    <property type="nucleotide sequence ID" value="NZ_JAZHOG010000023.1"/>
</dbReference>
<dbReference type="GO" id="GO:0032259">
    <property type="term" value="P:methylation"/>
    <property type="evidence" value="ECO:0007669"/>
    <property type="project" value="UniProtKB-KW"/>
</dbReference>
<accession>A0AAW9RJ64</accession>
<organism evidence="2 3">
    <name type="scientific">Elongatibacter sediminis</name>
    <dbReference type="NCBI Taxonomy" id="3119006"/>
    <lineage>
        <taxon>Bacteria</taxon>
        <taxon>Pseudomonadati</taxon>
        <taxon>Pseudomonadota</taxon>
        <taxon>Gammaproteobacteria</taxon>
        <taxon>Chromatiales</taxon>
        <taxon>Wenzhouxiangellaceae</taxon>
        <taxon>Elongatibacter</taxon>
    </lineage>
</organism>
<comment type="caution">
    <text evidence="2">The sequence shown here is derived from an EMBL/GenBank/DDBJ whole genome shotgun (WGS) entry which is preliminary data.</text>
</comment>
<evidence type="ECO:0000313" key="3">
    <source>
        <dbReference type="Proteomes" id="UP001359886"/>
    </source>
</evidence>
<dbReference type="PANTHER" id="PTHR36973:SF4">
    <property type="entry name" value="NODULATION PROTEIN"/>
    <property type="match status" value="1"/>
</dbReference>
<evidence type="ECO:0000313" key="2">
    <source>
        <dbReference type="EMBL" id="MEJ8569821.1"/>
    </source>
</evidence>
<feature type="domain" description="Methyltransferase FkbM" evidence="1">
    <location>
        <begin position="57"/>
        <end position="210"/>
    </location>
</feature>
<proteinExistence type="predicted"/>
<dbReference type="SUPFAM" id="SSF53335">
    <property type="entry name" value="S-adenosyl-L-methionine-dependent methyltransferases"/>
    <property type="match status" value="1"/>
</dbReference>
<protein>
    <submittedName>
        <fullName evidence="2">FkbM family methyltransferase</fullName>
    </submittedName>
</protein>
<dbReference type="CDD" id="cd02440">
    <property type="entry name" value="AdoMet_MTases"/>
    <property type="match status" value="1"/>
</dbReference>
<keyword evidence="2" id="KW-0808">Transferase</keyword>
<dbReference type="GO" id="GO:0008171">
    <property type="term" value="F:O-methyltransferase activity"/>
    <property type="evidence" value="ECO:0007669"/>
    <property type="project" value="TreeGrafter"/>
</dbReference>
<sequence length="232" mass="26925">MLNKLRSWVNPPPKSTDSDYLRDSFLQHIPRERIDLIVELGSYDGHDAIMLRDYFDARVYTFECNPDILRQTRKNLRNKSGITLVEQAAWNENARIPFYPVTKTIRGNAPHFTRLAASSCYRASRNYLEINTQRETHVHAIRLDSWCHDHGIETIDLLCMDIQGAAFPALQGLGSVLDRVGYMIAEIERKEMYHGETLFPQINDYLGSHGLSLKEEICRDDWFSDFLFIREG</sequence>
<name>A0AAW9RJ64_9GAMM</name>
<dbReference type="InterPro" id="IPR006342">
    <property type="entry name" value="FkbM_mtfrase"/>
</dbReference>
<dbReference type="AlphaFoldDB" id="A0AAW9RJ64"/>
<dbReference type="InterPro" id="IPR029063">
    <property type="entry name" value="SAM-dependent_MTases_sf"/>
</dbReference>
<dbReference type="PANTHER" id="PTHR36973">
    <property type="entry name" value="SLL1456 PROTEIN-RELATED"/>
    <property type="match status" value="1"/>
</dbReference>
<dbReference type="Pfam" id="PF05050">
    <property type="entry name" value="Methyltransf_21"/>
    <property type="match status" value="1"/>
</dbReference>
<reference evidence="2 3" key="1">
    <citation type="submission" date="2024-02" db="EMBL/GenBank/DDBJ databases">
        <title>A novel Wenzhouxiangellaceae bacterium, isolated from coastal sediments.</title>
        <authorList>
            <person name="Du Z.-J."/>
            <person name="Ye Y.-Q."/>
            <person name="Zhang X.-Y."/>
        </authorList>
    </citation>
    <scope>NUCLEOTIDE SEQUENCE [LARGE SCALE GENOMIC DNA]</scope>
    <source>
        <strain evidence="2 3">CH-27</strain>
    </source>
</reference>